<dbReference type="SUPFAM" id="SSF54373">
    <property type="entry name" value="FAD-linked reductases, C-terminal domain"/>
    <property type="match status" value="1"/>
</dbReference>
<keyword evidence="4" id="KW-0732">Signal</keyword>
<dbReference type="AlphaFoldDB" id="A0A9P3GB34"/>
<evidence type="ECO:0000256" key="6">
    <source>
        <dbReference type="ARBA" id="ARBA00023002"/>
    </source>
</evidence>
<accession>A0A9P3GB34</accession>
<comment type="similarity">
    <text evidence="2 9">Belongs to the GMC oxidoreductase family.</text>
</comment>
<evidence type="ECO:0000256" key="4">
    <source>
        <dbReference type="ARBA" id="ARBA00022729"/>
    </source>
</evidence>
<dbReference type="PROSITE" id="PS00624">
    <property type="entry name" value="GMC_OXRED_2"/>
    <property type="match status" value="1"/>
</dbReference>
<dbReference type="Pfam" id="PF00732">
    <property type="entry name" value="GMC_oxred_N"/>
    <property type="match status" value="1"/>
</dbReference>
<dbReference type="InterPro" id="IPR000172">
    <property type="entry name" value="GMC_OxRdtase_N"/>
</dbReference>
<keyword evidence="5 8" id="KW-0274">FAD</keyword>
<dbReference type="Gene3D" id="3.50.50.60">
    <property type="entry name" value="FAD/NAD(P)-binding domain"/>
    <property type="match status" value="1"/>
</dbReference>
<keyword evidence="13" id="KW-1185">Reference proteome</keyword>
<dbReference type="Gene3D" id="3.30.560.10">
    <property type="entry name" value="Glucose Oxidase, domain 3"/>
    <property type="match status" value="1"/>
</dbReference>
<evidence type="ECO:0000256" key="9">
    <source>
        <dbReference type="RuleBase" id="RU003968"/>
    </source>
</evidence>
<evidence type="ECO:0000259" key="10">
    <source>
        <dbReference type="PROSITE" id="PS00623"/>
    </source>
</evidence>
<dbReference type="PROSITE" id="PS00623">
    <property type="entry name" value="GMC_OXRED_1"/>
    <property type="match status" value="1"/>
</dbReference>
<protein>
    <submittedName>
        <fullName evidence="12">GMC family oxidoreductase</fullName>
    </submittedName>
</protein>
<dbReference type="PANTHER" id="PTHR11552:SF201">
    <property type="entry name" value="GLUCOSE-METHANOL-CHOLINE OXIDOREDUCTASE N-TERMINAL DOMAIN-CONTAINING PROTEIN"/>
    <property type="match status" value="1"/>
</dbReference>
<sequence length="616" mass="67743">MTSRTSRSTTLSSVNRTMTPSSVFELTVTLGGGTAGLTIAARLTEDSATTVCVLEAGDANLNDPAILTPATYMQHFGDKLYDWNHFTTKQKFSGDREMHWARGRGLGGSSAINFMVWTKPPAEEIDDIERLGNPGWNWQNYQKYAQKVERLIEPTPQQKEKFNLPEYENDVSRDGAVAIGFPKTISEADVLAQKALENAGIPKAPRPYGGNPNGTFWTMNTHDPRTPSRSYATTAYYLPNKDRPNMVVFVRALVSRVLTEVGADGNLSAVGAEFIHDEKIYSVNAIKEVILAAGAIKSPQVLELSGIGQRAVLENAGIPVKLDLPTVGENLQEHCIGGFSFELKDGVDLETADPLRQPSKLAEAQELYKRGEGPFTIGMPTFTFVPVEQIAPQPQAIYEKAKAQVERVVKEGAAPGLLEQWKIQLERLEPGKNQAGPGCEIIFFSGMFGPIPPEEGKKYVCWSPGTNHNFSRGSIHVTSSDPRKEPDIDAHYFEHQVDLDIFIETSKFARKMAQMPPLKDLIAKEVVPGPEVKTDEQLADFMTKVYSTTWHTCGTCSMLPQDKGGVVDPSLKVYGTNNLRIVDLSILPLHFAGHTQATVYTFAEQAADIIKGVFKP</sequence>
<dbReference type="InterPro" id="IPR012132">
    <property type="entry name" value="GMC_OxRdtase"/>
</dbReference>
<feature type="binding site" evidence="8">
    <location>
        <position position="254"/>
    </location>
    <ligand>
        <name>FAD</name>
        <dbReference type="ChEBI" id="CHEBI:57692"/>
    </ligand>
</feature>
<proteinExistence type="inferred from homology"/>
<feature type="binding site" evidence="8">
    <location>
        <begin position="113"/>
        <end position="116"/>
    </location>
    <ligand>
        <name>FAD</name>
        <dbReference type="ChEBI" id="CHEBI:57692"/>
    </ligand>
</feature>
<evidence type="ECO:0000313" key="12">
    <source>
        <dbReference type="EMBL" id="GJE91611.1"/>
    </source>
</evidence>
<feature type="domain" description="Glucose-methanol-choline oxidoreductase N-terminal" evidence="10">
    <location>
        <begin position="103"/>
        <end position="126"/>
    </location>
</feature>
<keyword evidence="3 9" id="KW-0285">Flavoprotein</keyword>
<feature type="binding site" evidence="8">
    <location>
        <begin position="550"/>
        <end position="551"/>
    </location>
    <ligand>
        <name>FAD</name>
        <dbReference type="ChEBI" id="CHEBI:57692"/>
    </ligand>
</feature>
<dbReference type="PANTHER" id="PTHR11552">
    <property type="entry name" value="GLUCOSE-METHANOL-CHOLINE GMC OXIDOREDUCTASE"/>
    <property type="match status" value="1"/>
</dbReference>
<gene>
    <name evidence="12" type="ORF">PsYK624_077610</name>
</gene>
<feature type="active site" description="Proton acceptor" evidence="7">
    <location>
        <position position="594"/>
    </location>
</feature>
<evidence type="ECO:0000256" key="7">
    <source>
        <dbReference type="PIRSR" id="PIRSR000137-1"/>
    </source>
</evidence>
<evidence type="ECO:0000256" key="2">
    <source>
        <dbReference type="ARBA" id="ARBA00010790"/>
    </source>
</evidence>
<dbReference type="SUPFAM" id="SSF51905">
    <property type="entry name" value="FAD/NAD(P)-binding domain"/>
    <property type="match status" value="1"/>
</dbReference>
<dbReference type="Pfam" id="PF05199">
    <property type="entry name" value="GMC_oxred_C"/>
    <property type="match status" value="1"/>
</dbReference>
<dbReference type="Proteomes" id="UP000703269">
    <property type="component" value="Unassembled WGS sequence"/>
</dbReference>
<dbReference type="GO" id="GO:0050660">
    <property type="term" value="F:flavin adenine dinucleotide binding"/>
    <property type="evidence" value="ECO:0007669"/>
    <property type="project" value="InterPro"/>
</dbReference>
<feature type="active site" description="Proton donor" evidence="7">
    <location>
        <position position="551"/>
    </location>
</feature>
<name>A0A9P3GB34_9APHY</name>
<comment type="cofactor">
    <cofactor evidence="1 8">
        <name>FAD</name>
        <dbReference type="ChEBI" id="CHEBI:57692"/>
    </cofactor>
</comment>
<comment type="caution">
    <text evidence="12">The sequence shown here is derived from an EMBL/GenBank/DDBJ whole genome shotgun (WGS) entry which is preliminary data.</text>
</comment>
<dbReference type="OrthoDB" id="269227at2759"/>
<dbReference type="EMBL" id="BPQB01000022">
    <property type="protein sequence ID" value="GJE91611.1"/>
    <property type="molecule type" value="Genomic_DNA"/>
</dbReference>
<dbReference type="InterPro" id="IPR007867">
    <property type="entry name" value="GMC_OxRtase_C"/>
</dbReference>
<dbReference type="GO" id="GO:0016614">
    <property type="term" value="F:oxidoreductase activity, acting on CH-OH group of donors"/>
    <property type="evidence" value="ECO:0007669"/>
    <property type="project" value="InterPro"/>
</dbReference>
<feature type="domain" description="Glucose-methanol-choline oxidoreductase N-terminal" evidence="11">
    <location>
        <begin position="294"/>
        <end position="308"/>
    </location>
</feature>
<evidence type="ECO:0000256" key="1">
    <source>
        <dbReference type="ARBA" id="ARBA00001974"/>
    </source>
</evidence>
<evidence type="ECO:0000313" key="13">
    <source>
        <dbReference type="Proteomes" id="UP000703269"/>
    </source>
</evidence>
<dbReference type="InterPro" id="IPR036188">
    <property type="entry name" value="FAD/NAD-bd_sf"/>
</dbReference>
<evidence type="ECO:0000256" key="8">
    <source>
        <dbReference type="PIRSR" id="PIRSR000137-2"/>
    </source>
</evidence>
<organism evidence="12 13">
    <name type="scientific">Phanerochaete sordida</name>
    <dbReference type="NCBI Taxonomy" id="48140"/>
    <lineage>
        <taxon>Eukaryota</taxon>
        <taxon>Fungi</taxon>
        <taxon>Dikarya</taxon>
        <taxon>Basidiomycota</taxon>
        <taxon>Agaricomycotina</taxon>
        <taxon>Agaricomycetes</taxon>
        <taxon>Polyporales</taxon>
        <taxon>Phanerochaetaceae</taxon>
        <taxon>Phanerochaete</taxon>
    </lineage>
</organism>
<evidence type="ECO:0000256" key="3">
    <source>
        <dbReference type="ARBA" id="ARBA00022630"/>
    </source>
</evidence>
<evidence type="ECO:0000259" key="11">
    <source>
        <dbReference type="PROSITE" id="PS00624"/>
    </source>
</evidence>
<dbReference type="PIRSF" id="PIRSF000137">
    <property type="entry name" value="Alcohol_oxidase"/>
    <property type="match status" value="1"/>
</dbReference>
<keyword evidence="6" id="KW-0560">Oxidoreductase</keyword>
<reference evidence="12 13" key="1">
    <citation type="submission" date="2021-08" db="EMBL/GenBank/DDBJ databases">
        <title>Draft Genome Sequence of Phanerochaete sordida strain YK-624.</title>
        <authorList>
            <person name="Mori T."/>
            <person name="Dohra H."/>
            <person name="Suzuki T."/>
            <person name="Kawagishi H."/>
            <person name="Hirai H."/>
        </authorList>
    </citation>
    <scope>NUCLEOTIDE SEQUENCE [LARGE SCALE GENOMIC DNA]</scope>
    <source>
        <strain evidence="12 13">YK-624</strain>
    </source>
</reference>
<evidence type="ECO:0000256" key="5">
    <source>
        <dbReference type="ARBA" id="ARBA00022827"/>
    </source>
</evidence>